<name>A0ABS8I9K7_9NOSO</name>
<feature type="transmembrane region" description="Helical" evidence="1">
    <location>
        <begin position="439"/>
        <end position="467"/>
    </location>
</feature>
<dbReference type="InterPro" id="IPR027417">
    <property type="entry name" value="P-loop_NTPase"/>
</dbReference>
<feature type="transmembrane region" description="Helical" evidence="1">
    <location>
        <begin position="550"/>
        <end position="573"/>
    </location>
</feature>
<reference evidence="3 4" key="1">
    <citation type="journal article" date="2021" name="Microorganisms">
        <title>Genome Evolution of Filamentous Cyanobacterium Nostoc Species: From Facultative Symbiosis to Free Living.</title>
        <authorList>
            <person name="Huo D."/>
            <person name="Li H."/>
            <person name="Cai F."/>
            <person name="Guo X."/>
            <person name="Qiao Z."/>
            <person name="Wang W."/>
            <person name="Yu G."/>
            <person name="Li R."/>
        </authorList>
    </citation>
    <scope>NUCLEOTIDE SEQUENCE [LARGE SCALE GENOMIC DNA]</scope>
    <source>
        <strain evidence="3 4">CHAB 5714</strain>
    </source>
</reference>
<comment type="caution">
    <text evidence="3">The sequence shown here is derived from an EMBL/GenBank/DDBJ whole genome shotgun (WGS) entry which is preliminary data.</text>
</comment>
<evidence type="ECO:0000313" key="4">
    <source>
        <dbReference type="Proteomes" id="UP001199525"/>
    </source>
</evidence>
<dbReference type="RefSeq" id="WP_229485843.1">
    <property type="nucleotide sequence ID" value="NZ_JAIVFQ010000022.1"/>
</dbReference>
<keyword evidence="4" id="KW-1185">Reference proteome</keyword>
<organism evidence="3 4">
    <name type="scientific">Nostoc favosum CHAB5714</name>
    <dbReference type="NCBI Taxonomy" id="2780399"/>
    <lineage>
        <taxon>Bacteria</taxon>
        <taxon>Bacillati</taxon>
        <taxon>Cyanobacteriota</taxon>
        <taxon>Cyanophyceae</taxon>
        <taxon>Nostocales</taxon>
        <taxon>Nostocaceae</taxon>
        <taxon>Nostoc</taxon>
        <taxon>Nostoc favosum</taxon>
    </lineage>
</organism>
<gene>
    <name evidence="3" type="ORF">LC586_16520</name>
</gene>
<dbReference type="SUPFAM" id="SSF81665">
    <property type="entry name" value="Calcium ATPase, transmembrane domain M"/>
    <property type="match status" value="1"/>
</dbReference>
<feature type="transmembrane region" description="Helical" evidence="1">
    <location>
        <begin position="625"/>
        <end position="645"/>
    </location>
</feature>
<dbReference type="EMBL" id="JAIVFQ010000022">
    <property type="protein sequence ID" value="MCC5600780.1"/>
    <property type="molecule type" value="Genomic_DNA"/>
</dbReference>
<dbReference type="Pfam" id="PF05729">
    <property type="entry name" value="NACHT"/>
    <property type="match status" value="1"/>
</dbReference>
<dbReference type="InterPro" id="IPR023298">
    <property type="entry name" value="ATPase_P-typ_TM_dom_sf"/>
</dbReference>
<evidence type="ECO:0000259" key="2">
    <source>
        <dbReference type="PROSITE" id="PS50837"/>
    </source>
</evidence>
<evidence type="ECO:0000256" key="1">
    <source>
        <dbReference type="SAM" id="Phobius"/>
    </source>
</evidence>
<evidence type="ECO:0000313" key="3">
    <source>
        <dbReference type="EMBL" id="MCC5600780.1"/>
    </source>
</evidence>
<keyword evidence="1" id="KW-0472">Membrane</keyword>
<dbReference type="PROSITE" id="PS50837">
    <property type="entry name" value="NACHT"/>
    <property type="match status" value="1"/>
</dbReference>
<keyword evidence="1" id="KW-1133">Transmembrane helix</keyword>
<dbReference type="Proteomes" id="UP001199525">
    <property type="component" value="Unassembled WGS sequence"/>
</dbReference>
<proteinExistence type="predicted"/>
<sequence length="728" mass="82356">MRPRITEPPIIASIIAAITAILVAIINKLPLSQAVILVVVFALIGFSIIFFIIQIYKNSSSSTNDISNLEALVDKVKSLWINNESLPTDNNFINLKFEDRSQGNQRRILEGESITDIFNQVVIREFGKEKSARTLLILGEMGSGKTLTLRQILKDLLLANQELENNIPVPVVFNLSSWKNIGQGESSIVKWLVEELAKSSLYGISEAVGKKWVENEKLVLLIDGLNELKTELRQDCVKSLNKFIEKYSKTDIVVCSRIEEYNELNELSVTLKFKKKIYIQPLDNQQITNYLIKTNSQLAAEVNNLLERLYSENFKLAKTPLLLSLIRSTIENKLPINKKLIEIIVPSLSRKNINLQEISKDLFNNYIQQMFNIHQLNIKYQESDVRRWLIWLAKKLRNNSQPYFYIEDMQPGWLAEEKAEEKAKKQAEEQKKIYQKLSIFGVGILSGVPLGGIIGAIIDCWISAFSLNTKGNIVWLVGLGLIVGLIIGPFVSYSQKKHEKDIKAHKQVKFSFKEAQKNLKYSLIIGIKLGLAILFFCLIFMSLIYKSWQIGFIAGLTAGGFFGLVVTISSAIGDSLTDEPVEKTVKPNQGIWNSCYQAVIIFIISSFTFIIIYALFIFTVNKTNIFMLSIGLCFAIITGIVTVMAHSSGTSISQHFILRIVLEKYNFIPKDYAGFLNEATNLGFLQKVGGGYSFRHELLRDEFAQLKLDESQQGDKTIWKVLVSYLKG</sequence>
<feature type="transmembrane region" description="Helical" evidence="1">
    <location>
        <begin position="594"/>
        <end position="619"/>
    </location>
</feature>
<protein>
    <submittedName>
        <fullName evidence="3">NACHT domain-containing protein</fullName>
    </submittedName>
</protein>
<accession>A0ABS8I9K7</accession>
<dbReference type="InterPro" id="IPR007111">
    <property type="entry name" value="NACHT_NTPase"/>
</dbReference>
<feature type="transmembrane region" description="Helical" evidence="1">
    <location>
        <begin position="473"/>
        <end position="493"/>
    </location>
</feature>
<feature type="transmembrane region" description="Helical" evidence="1">
    <location>
        <begin position="9"/>
        <end position="26"/>
    </location>
</feature>
<feature type="transmembrane region" description="Helical" evidence="1">
    <location>
        <begin position="521"/>
        <end position="544"/>
    </location>
</feature>
<feature type="transmembrane region" description="Helical" evidence="1">
    <location>
        <begin position="32"/>
        <end position="53"/>
    </location>
</feature>
<dbReference type="Gene3D" id="3.40.50.300">
    <property type="entry name" value="P-loop containing nucleotide triphosphate hydrolases"/>
    <property type="match status" value="1"/>
</dbReference>
<dbReference type="SUPFAM" id="SSF52540">
    <property type="entry name" value="P-loop containing nucleoside triphosphate hydrolases"/>
    <property type="match status" value="1"/>
</dbReference>
<keyword evidence="1" id="KW-0812">Transmembrane</keyword>
<feature type="domain" description="NACHT" evidence="2">
    <location>
        <begin position="133"/>
        <end position="257"/>
    </location>
</feature>